<evidence type="ECO:0000313" key="2">
    <source>
        <dbReference type="WBParaSite" id="MhA1_Contig609.frz3.gene4"/>
    </source>
</evidence>
<accession>A0A1I8BV81</accession>
<dbReference type="AlphaFoldDB" id="A0A1I8BV81"/>
<proteinExistence type="predicted"/>
<organism evidence="1 2">
    <name type="scientific">Meloidogyne hapla</name>
    <name type="common">Root-knot nematode worm</name>
    <dbReference type="NCBI Taxonomy" id="6305"/>
    <lineage>
        <taxon>Eukaryota</taxon>
        <taxon>Metazoa</taxon>
        <taxon>Ecdysozoa</taxon>
        <taxon>Nematoda</taxon>
        <taxon>Chromadorea</taxon>
        <taxon>Rhabditida</taxon>
        <taxon>Tylenchina</taxon>
        <taxon>Tylenchomorpha</taxon>
        <taxon>Tylenchoidea</taxon>
        <taxon>Meloidogynidae</taxon>
        <taxon>Meloidogyninae</taxon>
        <taxon>Meloidogyne</taxon>
    </lineage>
</organism>
<dbReference type="Proteomes" id="UP000095281">
    <property type="component" value="Unplaced"/>
</dbReference>
<name>A0A1I8BV81_MELHA</name>
<reference evidence="2" key="1">
    <citation type="submission" date="2016-11" db="UniProtKB">
        <authorList>
            <consortium name="WormBaseParasite"/>
        </authorList>
    </citation>
    <scope>IDENTIFICATION</scope>
</reference>
<evidence type="ECO:0000313" key="1">
    <source>
        <dbReference type="Proteomes" id="UP000095281"/>
    </source>
</evidence>
<protein>
    <submittedName>
        <fullName evidence="2">Uncharacterized protein</fullName>
    </submittedName>
</protein>
<dbReference type="WBParaSite" id="MhA1_Contig609.frz3.gene4">
    <property type="protein sequence ID" value="MhA1_Contig609.frz3.gene4"/>
    <property type="gene ID" value="MhA1_Contig609.frz3.gene4"/>
</dbReference>
<sequence length="319" mass="36022">MDVPVDVDRFCNEVIEEGIAAENVVDGQRQASTSVQQSSTTSSGTFVNAYARDVKVEESSETREYSEEFDFGTNEQQHIHEQQRFSFERGGTEQNRVSRRGGLSHSSSAALAALSPHNYCSQTTIIKTPLFNQQTQKNYQKYHKHSTVIQSQLQYQQHQSISSSDYISDNGLLGTLHEVPSPFKEEQYRQPHSLSSPFYNCSSGIIATNPYSTYGKYEGINEECYEENVESPMLPFCQNDDLRNGDFEDYYQDPNSSFDYGLEQQQLRVMDTAVDEQTLINDGDEVFYQNHPDSSSFSPTNFPFLVDGLGDDPSSSLQA</sequence>
<keyword evidence="1" id="KW-1185">Reference proteome</keyword>